<dbReference type="InterPro" id="IPR025718">
    <property type="entry name" value="SAP30_Sin3-bd"/>
</dbReference>
<dbReference type="InterPro" id="IPR038291">
    <property type="entry name" value="SAP30_C_sf"/>
</dbReference>
<comment type="caution">
    <text evidence="8">The sequence shown here is derived from an EMBL/GenBank/DDBJ whole genome shotgun (WGS) entry which is preliminary data.</text>
</comment>
<gene>
    <name evidence="8" type="ORF">PROFUN_05102</name>
</gene>
<dbReference type="Pfam" id="PF13867">
    <property type="entry name" value="SAP30_Sin3_bdg"/>
    <property type="match status" value="1"/>
</dbReference>
<organism evidence="8 9">
    <name type="scientific">Planoprotostelium fungivorum</name>
    <dbReference type="NCBI Taxonomy" id="1890364"/>
    <lineage>
        <taxon>Eukaryota</taxon>
        <taxon>Amoebozoa</taxon>
        <taxon>Evosea</taxon>
        <taxon>Variosea</taxon>
        <taxon>Cavosteliida</taxon>
        <taxon>Cavosteliaceae</taxon>
        <taxon>Planoprotostelium</taxon>
    </lineage>
</organism>
<dbReference type="AlphaFoldDB" id="A0A2P6NRM4"/>
<feature type="domain" description="Histone deacetylase complex subunit SAP30 Sin3 binding" evidence="7">
    <location>
        <begin position="26"/>
        <end position="76"/>
    </location>
</feature>
<evidence type="ECO:0000256" key="1">
    <source>
        <dbReference type="ARBA" id="ARBA00004123"/>
    </source>
</evidence>
<evidence type="ECO:0000313" key="8">
    <source>
        <dbReference type="EMBL" id="PRP86623.1"/>
    </source>
</evidence>
<evidence type="ECO:0000256" key="5">
    <source>
        <dbReference type="ARBA" id="ARBA00023163"/>
    </source>
</evidence>
<dbReference type="InParanoid" id="A0A2P6NRM4"/>
<sequence>MDGSFLNSRGLKKRKGESKTIDFSMLDLTALRKYRRTFKLRTRQNSTKSELVSAVAKHSSTMVVIEMEVIQQFLEALNNSDFTSFELRTFL</sequence>
<dbReference type="GO" id="GO:0005634">
    <property type="term" value="C:nucleus"/>
    <property type="evidence" value="ECO:0007669"/>
    <property type="project" value="UniProtKB-SubCell"/>
</dbReference>
<dbReference type="PANTHER" id="PTHR13286">
    <property type="entry name" value="SAP30"/>
    <property type="match status" value="1"/>
</dbReference>
<comment type="subcellular location">
    <subcellularLocation>
        <location evidence="1">Nucleus</location>
    </subcellularLocation>
</comment>
<evidence type="ECO:0000256" key="2">
    <source>
        <dbReference type="ARBA" id="ARBA00006283"/>
    </source>
</evidence>
<keyword evidence="9" id="KW-1185">Reference proteome</keyword>
<dbReference type="Gene3D" id="6.10.160.20">
    <property type="match status" value="1"/>
</dbReference>
<evidence type="ECO:0000259" key="7">
    <source>
        <dbReference type="Pfam" id="PF13867"/>
    </source>
</evidence>
<dbReference type="OrthoDB" id="510958at2759"/>
<proteinExistence type="inferred from homology"/>
<keyword evidence="3" id="KW-0678">Repressor</keyword>
<protein>
    <recommendedName>
        <fullName evidence="7">Histone deacetylase complex subunit SAP30 Sin3 binding domain-containing protein</fullName>
    </recommendedName>
</protein>
<reference evidence="8 9" key="1">
    <citation type="journal article" date="2018" name="Genome Biol. Evol.">
        <title>Multiple Roots of Fruiting Body Formation in Amoebozoa.</title>
        <authorList>
            <person name="Hillmann F."/>
            <person name="Forbes G."/>
            <person name="Novohradska S."/>
            <person name="Ferling I."/>
            <person name="Riege K."/>
            <person name="Groth M."/>
            <person name="Westermann M."/>
            <person name="Marz M."/>
            <person name="Spaller T."/>
            <person name="Winckler T."/>
            <person name="Schaap P."/>
            <person name="Glockner G."/>
        </authorList>
    </citation>
    <scope>NUCLEOTIDE SEQUENCE [LARGE SCALE GENOMIC DNA]</scope>
    <source>
        <strain evidence="8 9">Jena</strain>
    </source>
</reference>
<evidence type="ECO:0000256" key="6">
    <source>
        <dbReference type="ARBA" id="ARBA00023242"/>
    </source>
</evidence>
<keyword evidence="4" id="KW-0805">Transcription regulation</keyword>
<accession>A0A2P6NRM4</accession>
<keyword evidence="5" id="KW-0804">Transcription</keyword>
<evidence type="ECO:0000256" key="3">
    <source>
        <dbReference type="ARBA" id="ARBA00022491"/>
    </source>
</evidence>
<evidence type="ECO:0000256" key="4">
    <source>
        <dbReference type="ARBA" id="ARBA00023015"/>
    </source>
</evidence>
<comment type="similarity">
    <text evidence="2">Belongs to the SAP30 family.</text>
</comment>
<name>A0A2P6NRM4_9EUKA</name>
<keyword evidence="6" id="KW-0539">Nucleus</keyword>
<dbReference type="EMBL" id="MDYQ01000028">
    <property type="protein sequence ID" value="PRP86623.1"/>
    <property type="molecule type" value="Genomic_DNA"/>
</dbReference>
<dbReference type="InterPro" id="IPR024145">
    <property type="entry name" value="His_deAcase_SAP30/SAP30L"/>
</dbReference>
<dbReference type="Proteomes" id="UP000241769">
    <property type="component" value="Unassembled WGS sequence"/>
</dbReference>
<evidence type="ECO:0000313" key="9">
    <source>
        <dbReference type="Proteomes" id="UP000241769"/>
    </source>
</evidence>